<dbReference type="GO" id="GO:0008623">
    <property type="term" value="C:CHRAC"/>
    <property type="evidence" value="ECO:0007669"/>
    <property type="project" value="TreeGrafter"/>
</dbReference>
<dbReference type="GO" id="GO:0006261">
    <property type="term" value="P:DNA-templated DNA replication"/>
    <property type="evidence" value="ECO:0007669"/>
    <property type="project" value="TreeGrafter"/>
</dbReference>
<dbReference type="InParanoid" id="A0A165F7V4"/>
<name>A0A165F7V4_9BASI</name>
<gene>
    <name evidence="5" type="ORF">CALCODRAFT_484034</name>
</gene>
<dbReference type="InterPro" id="IPR003958">
    <property type="entry name" value="CBFA_NFYB_domain"/>
</dbReference>
<dbReference type="PANTHER" id="PTHR10252">
    <property type="entry name" value="HISTONE-LIKE TRANSCRIPTION FACTOR CCAAT-RELATED"/>
    <property type="match status" value="1"/>
</dbReference>
<dbReference type="AlphaFoldDB" id="A0A165F7V4"/>
<evidence type="ECO:0000259" key="4">
    <source>
        <dbReference type="Pfam" id="PF00808"/>
    </source>
</evidence>
<evidence type="ECO:0000256" key="3">
    <source>
        <dbReference type="SAM" id="MobiDB-lite"/>
    </source>
</evidence>
<dbReference type="STRING" id="1353952.A0A165F7V4"/>
<evidence type="ECO:0000256" key="1">
    <source>
        <dbReference type="ARBA" id="ARBA00004123"/>
    </source>
</evidence>
<sequence>MDPQLIHPSTSNAHPPTSPEQDPDGHGLQLAGGVDPSDVSPTSGQAEPKPKPKPKKSERDMGKTLLPVARVQKILKADKEMSTCGKDAVFLISVAAEEFIKRLAQAGHQQAQRDKRSTVQQRDLATAVRTTQHEELAFLEGVI</sequence>
<feature type="region of interest" description="Disordered" evidence="3">
    <location>
        <begin position="1"/>
        <end position="65"/>
    </location>
</feature>
<dbReference type="Pfam" id="PF00808">
    <property type="entry name" value="CBFD_NFYB_HMF"/>
    <property type="match status" value="1"/>
</dbReference>
<proteinExistence type="predicted"/>
<keyword evidence="6" id="KW-1185">Reference proteome</keyword>
<reference evidence="5 6" key="1">
    <citation type="journal article" date="2016" name="Mol. Biol. Evol.">
        <title>Comparative Genomics of Early-Diverging Mushroom-Forming Fungi Provides Insights into the Origins of Lignocellulose Decay Capabilities.</title>
        <authorList>
            <person name="Nagy L.G."/>
            <person name="Riley R."/>
            <person name="Tritt A."/>
            <person name="Adam C."/>
            <person name="Daum C."/>
            <person name="Floudas D."/>
            <person name="Sun H."/>
            <person name="Yadav J.S."/>
            <person name="Pangilinan J."/>
            <person name="Larsson K.H."/>
            <person name="Matsuura K."/>
            <person name="Barry K."/>
            <person name="Labutti K."/>
            <person name="Kuo R."/>
            <person name="Ohm R.A."/>
            <person name="Bhattacharya S.S."/>
            <person name="Shirouzu T."/>
            <person name="Yoshinaga Y."/>
            <person name="Martin F.M."/>
            <person name="Grigoriev I.V."/>
            <person name="Hibbett D.S."/>
        </authorList>
    </citation>
    <scope>NUCLEOTIDE SEQUENCE [LARGE SCALE GENOMIC DNA]</scope>
    <source>
        <strain evidence="5 6">HHB12733</strain>
    </source>
</reference>
<dbReference type="GO" id="GO:0046982">
    <property type="term" value="F:protein heterodimerization activity"/>
    <property type="evidence" value="ECO:0007669"/>
    <property type="project" value="InterPro"/>
</dbReference>
<feature type="domain" description="Transcription factor CBF/NF-Y/archaeal histone" evidence="4">
    <location>
        <begin position="65"/>
        <end position="128"/>
    </location>
</feature>
<keyword evidence="2" id="KW-0539">Nucleus</keyword>
<evidence type="ECO:0000313" key="6">
    <source>
        <dbReference type="Proteomes" id="UP000076842"/>
    </source>
</evidence>
<accession>A0A165F7V4</accession>
<dbReference type="Gene3D" id="1.10.20.10">
    <property type="entry name" value="Histone, subunit A"/>
    <property type="match status" value="1"/>
</dbReference>
<dbReference type="InterPro" id="IPR050568">
    <property type="entry name" value="Transcr_DNA_Rep_Reg"/>
</dbReference>
<dbReference type="InterPro" id="IPR009072">
    <property type="entry name" value="Histone-fold"/>
</dbReference>
<comment type="subcellular location">
    <subcellularLocation>
        <location evidence="1">Nucleus</location>
    </subcellularLocation>
</comment>
<organism evidence="5 6">
    <name type="scientific">Calocera cornea HHB12733</name>
    <dbReference type="NCBI Taxonomy" id="1353952"/>
    <lineage>
        <taxon>Eukaryota</taxon>
        <taxon>Fungi</taxon>
        <taxon>Dikarya</taxon>
        <taxon>Basidiomycota</taxon>
        <taxon>Agaricomycotina</taxon>
        <taxon>Dacrymycetes</taxon>
        <taxon>Dacrymycetales</taxon>
        <taxon>Dacrymycetaceae</taxon>
        <taxon>Calocera</taxon>
    </lineage>
</organism>
<protein>
    <recommendedName>
        <fullName evidence="4">Transcription factor CBF/NF-Y/archaeal histone domain-containing protein</fullName>
    </recommendedName>
</protein>
<dbReference type="OrthoDB" id="636685at2759"/>
<dbReference type="SUPFAM" id="SSF47113">
    <property type="entry name" value="Histone-fold"/>
    <property type="match status" value="1"/>
</dbReference>
<dbReference type="Proteomes" id="UP000076842">
    <property type="component" value="Unassembled WGS sequence"/>
</dbReference>
<dbReference type="PANTHER" id="PTHR10252:SF54">
    <property type="entry name" value="CHROMATIN ACCESSIBILITY COMPLEX PROTEIN 1"/>
    <property type="match status" value="1"/>
</dbReference>
<evidence type="ECO:0000256" key="2">
    <source>
        <dbReference type="ARBA" id="ARBA00023242"/>
    </source>
</evidence>
<dbReference type="CDD" id="cd23645">
    <property type="entry name" value="HFD_Dpb3-like"/>
    <property type="match status" value="1"/>
</dbReference>
<dbReference type="EMBL" id="KV423979">
    <property type="protein sequence ID" value="KZT56355.1"/>
    <property type="molecule type" value="Genomic_DNA"/>
</dbReference>
<evidence type="ECO:0000313" key="5">
    <source>
        <dbReference type="EMBL" id="KZT56355.1"/>
    </source>
</evidence>